<feature type="domain" description="Myb/SANT-like DNA-binding" evidence="7">
    <location>
        <begin position="9"/>
        <end position="85"/>
    </location>
</feature>
<evidence type="ECO:0000313" key="8">
    <source>
        <dbReference type="EMBL" id="KAL1489112.1"/>
    </source>
</evidence>
<keyword evidence="3" id="KW-0805">Transcription regulation</keyword>
<comment type="caution">
    <text evidence="8">The sequence shown here is derived from an EMBL/GenBank/DDBJ whole genome shotgun (WGS) entry which is preliminary data.</text>
</comment>
<dbReference type="EMBL" id="JBDJPC010000012">
    <property type="protein sequence ID" value="KAL1489112.1"/>
    <property type="molecule type" value="Genomic_DNA"/>
</dbReference>
<proteinExistence type="predicted"/>
<sequence length="286" mass="33226">MIKMSAKTRVPNFTTKESLCLLDLVDRYKSVLECKKSDTFANKQKKETWDKLAQEFNAKNEAYRPVDVLKNKYANCKRMAKRRNADEKMYIGGTGGGPPIDIRKPNDEDLKIKNIIGSQLTGRESQFDSDAIANAEVIIEGVYDIQETETEDVEKIEDTNVKILPNNDQAQNSNHNWKNYTPGDLKTPKSTHLKVKHHKDGIANKIVKWTEKKAEKEELEKVMSKEIFELNKTQRQKLFEIELKCAEEKLKQIIEENAMKNTELKRKLEMLEEEHDLKMKILRKNN</sequence>
<evidence type="ECO:0000256" key="6">
    <source>
        <dbReference type="SAM" id="Coils"/>
    </source>
</evidence>
<evidence type="ECO:0000256" key="4">
    <source>
        <dbReference type="ARBA" id="ARBA00023163"/>
    </source>
</evidence>
<keyword evidence="4" id="KW-0804">Transcription</keyword>
<dbReference type="InterPro" id="IPR028002">
    <property type="entry name" value="Myb_DNA-bind_5"/>
</dbReference>
<evidence type="ECO:0000256" key="2">
    <source>
        <dbReference type="ARBA" id="ARBA00016807"/>
    </source>
</evidence>
<comment type="function">
    <text evidence="5">Involved in transvection phenomena (= synapsis-dependent gene expression), where the synaptic pairing of chromosomes carrying genes with which zeste interacts influences the expression of these genes. Zeste binds to DNA and stimulates transcription from a nearby promoter.</text>
</comment>
<reference evidence="8 9" key="1">
    <citation type="submission" date="2024-05" db="EMBL/GenBank/DDBJ databases">
        <title>Genetic variation in Jamaican populations of the coffee berry borer (Hypothenemus hampei).</title>
        <authorList>
            <person name="Errbii M."/>
            <person name="Myrie A."/>
        </authorList>
    </citation>
    <scope>NUCLEOTIDE SEQUENCE [LARGE SCALE GENOMIC DNA]</scope>
    <source>
        <strain evidence="8">JA-Hopewell-2020-01-JO</strain>
        <tissue evidence="8">Whole body</tissue>
    </source>
</reference>
<gene>
    <name evidence="8" type="ORF">ABEB36_014056</name>
</gene>
<dbReference type="Proteomes" id="UP001566132">
    <property type="component" value="Unassembled WGS sequence"/>
</dbReference>
<evidence type="ECO:0000256" key="1">
    <source>
        <dbReference type="ARBA" id="ARBA00011764"/>
    </source>
</evidence>
<keyword evidence="6" id="KW-0175">Coiled coil</keyword>
<evidence type="ECO:0000313" key="9">
    <source>
        <dbReference type="Proteomes" id="UP001566132"/>
    </source>
</evidence>
<feature type="coiled-coil region" evidence="6">
    <location>
        <begin position="216"/>
        <end position="281"/>
    </location>
</feature>
<protein>
    <recommendedName>
        <fullName evidence="2">Regulatory protein zeste</fullName>
    </recommendedName>
</protein>
<dbReference type="Pfam" id="PF13873">
    <property type="entry name" value="Myb_DNA-bind_5"/>
    <property type="match status" value="1"/>
</dbReference>
<comment type="subunit">
    <text evidence="1">Self-associates forming complexes of several hundred monomers.</text>
</comment>
<organism evidence="8 9">
    <name type="scientific">Hypothenemus hampei</name>
    <name type="common">Coffee berry borer</name>
    <dbReference type="NCBI Taxonomy" id="57062"/>
    <lineage>
        <taxon>Eukaryota</taxon>
        <taxon>Metazoa</taxon>
        <taxon>Ecdysozoa</taxon>
        <taxon>Arthropoda</taxon>
        <taxon>Hexapoda</taxon>
        <taxon>Insecta</taxon>
        <taxon>Pterygota</taxon>
        <taxon>Neoptera</taxon>
        <taxon>Endopterygota</taxon>
        <taxon>Coleoptera</taxon>
        <taxon>Polyphaga</taxon>
        <taxon>Cucujiformia</taxon>
        <taxon>Curculionidae</taxon>
        <taxon>Scolytinae</taxon>
        <taxon>Hypothenemus</taxon>
    </lineage>
</organism>
<evidence type="ECO:0000256" key="3">
    <source>
        <dbReference type="ARBA" id="ARBA00023015"/>
    </source>
</evidence>
<name>A0ABD1E360_HYPHA</name>
<accession>A0ABD1E360</accession>
<dbReference type="AlphaFoldDB" id="A0ABD1E360"/>
<evidence type="ECO:0000259" key="7">
    <source>
        <dbReference type="Pfam" id="PF13873"/>
    </source>
</evidence>
<keyword evidence="9" id="KW-1185">Reference proteome</keyword>
<evidence type="ECO:0000256" key="5">
    <source>
        <dbReference type="ARBA" id="ARBA00025466"/>
    </source>
</evidence>
<dbReference type="PANTHER" id="PTHR21411:SF0">
    <property type="entry name" value="REGULATORY PROTEIN ZESTE"/>
    <property type="match status" value="1"/>
</dbReference>
<dbReference type="PANTHER" id="PTHR21411">
    <property type="entry name" value="APONTIC"/>
    <property type="match status" value="1"/>
</dbReference>